<dbReference type="eggNOG" id="KOG1187">
    <property type="taxonomic scope" value="Eukaryota"/>
</dbReference>
<dbReference type="PROSITE" id="PS50011">
    <property type="entry name" value="PROTEIN_KINASE_DOM"/>
    <property type="match status" value="1"/>
</dbReference>
<reference evidence="3" key="2">
    <citation type="submission" date="2013-12" db="EMBL/GenBank/DDBJ databases">
        <authorList>
            <person name="Yu Y."/>
            <person name="Lee S."/>
            <person name="de Baynast K."/>
            <person name="Wissotski M."/>
            <person name="Liu L."/>
            <person name="Talag J."/>
            <person name="Goicoechea J."/>
            <person name="Angelova A."/>
            <person name="Jetty R."/>
            <person name="Kudrna D."/>
            <person name="Golser W."/>
            <person name="Rivera L."/>
            <person name="Zhang J."/>
            <person name="Wing R."/>
        </authorList>
    </citation>
    <scope>NUCLEOTIDE SEQUENCE</scope>
</reference>
<protein>
    <recommendedName>
        <fullName evidence="1">Protein kinase domain-containing protein</fullName>
    </recommendedName>
</protein>
<dbReference type="InterPro" id="IPR011009">
    <property type="entry name" value="Kinase-like_dom_sf"/>
</dbReference>
<dbReference type="GO" id="GO:0004672">
    <property type="term" value="F:protein kinase activity"/>
    <property type="evidence" value="ECO:0007669"/>
    <property type="project" value="InterPro"/>
</dbReference>
<dbReference type="PANTHER" id="PTHR47987:SF5">
    <property type="entry name" value="PROTEIN KINASE DOMAIN-CONTAINING PROTEIN"/>
    <property type="match status" value="1"/>
</dbReference>
<dbReference type="Pfam" id="PF00069">
    <property type="entry name" value="Pkinase"/>
    <property type="match status" value="1"/>
</dbReference>
<feature type="domain" description="Protein kinase" evidence="1">
    <location>
        <begin position="1"/>
        <end position="238"/>
    </location>
</feature>
<dbReference type="InterPro" id="IPR008271">
    <property type="entry name" value="Ser/Thr_kinase_AS"/>
</dbReference>
<dbReference type="SUPFAM" id="SSF56112">
    <property type="entry name" value="Protein kinase-like (PK-like)"/>
    <property type="match status" value="1"/>
</dbReference>
<dbReference type="Proteomes" id="UP000032180">
    <property type="component" value="Chromosome 12"/>
</dbReference>
<proteinExistence type="predicted"/>
<dbReference type="SMART" id="SM00220">
    <property type="entry name" value="S_TKc"/>
    <property type="match status" value="1"/>
</dbReference>
<evidence type="ECO:0000313" key="2">
    <source>
        <dbReference type="EnsemblPlants" id="LPERR12G07870.1"/>
    </source>
</evidence>
<dbReference type="HOGENOM" id="CLU_000288_21_4_1"/>
<name>A0A0D9XYM1_9ORYZ</name>
<dbReference type="STRING" id="77586.A0A0D9XYM1"/>
<dbReference type="Gene3D" id="1.10.510.10">
    <property type="entry name" value="Transferase(Phosphotransferase) domain 1"/>
    <property type="match status" value="1"/>
</dbReference>
<dbReference type="PROSITE" id="PS00108">
    <property type="entry name" value="PROTEIN_KINASE_ST"/>
    <property type="match status" value="1"/>
</dbReference>
<dbReference type="InterPro" id="IPR000719">
    <property type="entry name" value="Prot_kinase_dom"/>
</dbReference>
<dbReference type="GO" id="GO:0005524">
    <property type="term" value="F:ATP binding"/>
    <property type="evidence" value="ECO:0007669"/>
    <property type="project" value="InterPro"/>
</dbReference>
<accession>A0A0D9XYM1</accession>
<dbReference type="EnsemblPlants" id="LPERR12G07870.1">
    <property type="protein sequence ID" value="LPERR12G07870.1"/>
    <property type="gene ID" value="LPERR12G07870"/>
</dbReference>
<reference evidence="2 3" key="1">
    <citation type="submission" date="2012-08" db="EMBL/GenBank/DDBJ databases">
        <title>Oryza genome evolution.</title>
        <authorList>
            <person name="Wing R.A."/>
        </authorList>
    </citation>
    <scope>NUCLEOTIDE SEQUENCE</scope>
</reference>
<organism evidence="2 3">
    <name type="scientific">Leersia perrieri</name>
    <dbReference type="NCBI Taxonomy" id="77586"/>
    <lineage>
        <taxon>Eukaryota</taxon>
        <taxon>Viridiplantae</taxon>
        <taxon>Streptophyta</taxon>
        <taxon>Embryophyta</taxon>
        <taxon>Tracheophyta</taxon>
        <taxon>Spermatophyta</taxon>
        <taxon>Magnoliopsida</taxon>
        <taxon>Liliopsida</taxon>
        <taxon>Poales</taxon>
        <taxon>Poaceae</taxon>
        <taxon>BOP clade</taxon>
        <taxon>Oryzoideae</taxon>
        <taxon>Oryzeae</taxon>
        <taxon>Oryzinae</taxon>
        <taxon>Leersia</taxon>
    </lineage>
</organism>
<dbReference type="PANTHER" id="PTHR47987">
    <property type="entry name" value="OS08G0249100 PROTEIN"/>
    <property type="match status" value="1"/>
</dbReference>
<evidence type="ECO:0000259" key="1">
    <source>
        <dbReference type="PROSITE" id="PS50011"/>
    </source>
</evidence>
<sequence length="312" mass="34060">MEIISSIHHENAMPLAGFCLDDDGKFMLLLHGQRQPRGDPVVCEKAGKDRFGWPERFKVAAGVARALVYLHGGDGNDRPVIHRDVKSSNILISEDFQPRLCDFGLALWAAEAVSPVTSDDVQALSGVYLAPEYFMHGKVSNKIDVYAFGVVLLELVSGRKPVSSGDAMAGKESLVMWANSIIQGGKLNELVDASLPSTDDVTGDVERMNLAAALCIRRSPQHRPSIANAMANGDAVRLARFQAGLSTGDKTDDGDVGKLEKNDIQSYINLALLDVNATPTRRPSAAAAISRRRTCRWREYMKGKWSWSSSFD</sequence>
<evidence type="ECO:0000313" key="3">
    <source>
        <dbReference type="Proteomes" id="UP000032180"/>
    </source>
</evidence>
<dbReference type="AlphaFoldDB" id="A0A0D9XYM1"/>
<reference evidence="2" key="3">
    <citation type="submission" date="2015-04" db="UniProtKB">
        <authorList>
            <consortium name="EnsemblPlants"/>
        </authorList>
    </citation>
    <scope>IDENTIFICATION</scope>
</reference>
<dbReference type="Gramene" id="LPERR12G07870.1">
    <property type="protein sequence ID" value="LPERR12G07870.1"/>
    <property type="gene ID" value="LPERR12G07870"/>
</dbReference>
<dbReference type="InterPro" id="IPR046958">
    <property type="entry name" value="RBK1/2/STUNTED"/>
</dbReference>
<keyword evidence="3" id="KW-1185">Reference proteome</keyword>